<dbReference type="SUPFAM" id="SSF88659">
    <property type="entry name" value="Sigma3 and sigma4 domains of RNA polymerase sigma factors"/>
    <property type="match status" value="1"/>
</dbReference>
<feature type="non-terminal residue" evidence="2">
    <location>
        <position position="1"/>
    </location>
</feature>
<sequence>LTSVNDRVDVRRALNHLSARSTQGPRMVRALELRASGFSLGEIANQLEVSRGTVTTDLECATLWLRQHLAPKP</sequence>
<protein>
    <recommendedName>
        <fullName evidence="1">RNA polymerase sigma-70 ECF-like HTH domain-containing protein</fullName>
    </recommendedName>
</protein>
<organism evidence="2 3">
    <name type="scientific">Eiseniibacteriota bacterium</name>
    <dbReference type="NCBI Taxonomy" id="2212470"/>
    <lineage>
        <taxon>Bacteria</taxon>
        <taxon>Candidatus Eiseniibacteriota</taxon>
    </lineage>
</organism>
<dbReference type="InterPro" id="IPR036388">
    <property type="entry name" value="WH-like_DNA-bd_sf"/>
</dbReference>
<name>A0A956RPY2_UNCEI</name>
<dbReference type="InterPro" id="IPR053812">
    <property type="entry name" value="HTH_Sigma70_ECF-like"/>
</dbReference>
<gene>
    <name evidence="2" type="ORF">KC729_05675</name>
</gene>
<evidence type="ECO:0000313" key="2">
    <source>
        <dbReference type="EMBL" id="MCA9727154.1"/>
    </source>
</evidence>
<feature type="domain" description="RNA polymerase sigma-70 ECF-like HTH" evidence="1">
    <location>
        <begin position="4"/>
        <end position="69"/>
    </location>
</feature>
<comment type="caution">
    <text evidence="2">The sequence shown here is derived from an EMBL/GenBank/DDBJ whole genome shotgun (WGS) entry which is preliminary data.</text>
</comment>
<dbReference type="Proteomes" id="UP000697710">
    <property type="component" value="Unassembled WGS sequence"/>
</dbReference>
<reference evidence="2" key="2">
    <citation type="journal article" date="2021" name="Microbiome">
        <title>Successional dynamics and alternative stable states in a saline activated sludge microbial community over 9 years.</title>
        <authorList>
            <person name="Wang Y."/>
            <person name="Ye J."/>
            <person name="Ju F."/>
            <person name="Liu L."/>
            <person name="Boyd J.A."/>
            <person name="Deng Y."/>
            <person name="Parks D.H."/>
            <person name="Jiang X."/>
            <person name="Yin X."/>
            <person name="Woodcroft B.J."/>
            <person name="Tyson G.W."/>
            <person name="Hugenholtz P."/>
            <person name="Polz M.F."/>
            <person name="Zhang T."/>
        </authorList>
    </citation>
    <scope>NUCLEOTIDE SEQUENCE</scope>
    <source>
        <strain evidence="2">HKST-UBA01</strain>
    </source>
</reference>
<dbReference type="Pfam" id="PF07638">
    <property type="entry name" value="Sigma70_ECF"/>
    <property type="match status" value="1"/>
</dbReference>
<evidence type="ECO:0000313" key="3">
    <source>
        <dbReference type="Proteomes" id="UP000697710"/>
    </source>
</evidence>
<dbReference type="EMBL" id="JAGQHR010000117">
    <property type="protein sequence ID" value="MCA9727154.1"/>
    <property type="molecule type" value="Genomic_DNA"/>
</dbReference>
<dbReference type="InterPro" id="IPR013324">
    <property type="entry name" value="RNA_pol_sigma_r3/r4-like"/>
</dbReference>
<proteinExistence type="predicted"/>
<reference evidence="2" key="1">
    <citation type="submission" date="2020-04" db="EMBL/GenBank/DDBJ databases">
        <authorList>
            <person name="Zhang T."/>
        </authorList>
    </citation>
    <scope>NUCLEOTIDE SEQUENCE</scope>
    <source>
        <strain evidence="2">HKST-UBA01</strain>
    </source>
</reference>
<evidence type="ECO:0000259" key="1">
    <source>
        <dbReference type="Pfam" id="PF07638"/>
    </source>
</evidence>
<dbReference type="Gene3D" id="1.10.10.10">
    <property type="entry name" value="Winged helix-like DNA-binding domain superfamily/Winged helix DNA-binding domain"/>
    <property type="match status" value="1"/>
</dbReference>
<accession>A0A956RPY2</accession>
<dbReference type="AlphaFoldDB" id="A0A956RPY2"/>